<keyword evidence="3" id="KW-1003">Cell membrane</keyword>
<evidence type="ECO:0000256" key="1">
    <source>
        <dbReference type="ARBA" id="ARBA00004429"/>
    </source>
</evidence>
<dbReference type="InterPro" id="IPR003838">
    <property type="entry name" value="ABC3_permease_C"/>
</dbReference>
<evidence type="ECO:0000256" key="2">
    <source>
        <dbReference type="ARBA" id="ARBA00022448"/>
    </source>
</evidence>
<proteinExistence type="inferred from homology"/>
<feature type="transmembrane region" description="Helical" evidence="10">
    <location>
        <begin position="675"/>
        <end position="697"/>
    </location>
</feature>
<dbReference type="Gene3D" id="3.40.50.300">
    <property type="entry name" value="P-loop containing nucleotide triphosphate hydrolases"/>
    <property type="match status" value="1"/>
</dbReference>
<feature type="domain" description="ABC transporter" evidence="11">
    <location>
        <begin position="2"/>
        <end position="226"/>
    </location>
</feature>
<dbReference type="InterPro" id="IPR003439">
    <property type="entry name" value="ABC_transporter-like_ATP-bd"/>
</dbReference>
<dbReference type="Proteomes" id="UP000215452">
    <property type="component" value="Chromosome"/>
</dbReference>
<dbReference type="InterPro" id="IPR050153">
    <property type="entry name" value="Metal_Ion_Import_ABC"/>
</dbReference>
<accession>A0A223M9I4</accession>
<dbReference type="Pfam" id="PF00005">
    <property type="entry name" value="ABC_tran"/>
    <property type="match status" value="1"/>
</dbReference>
<dbReference type="AlphaFoldDB" id="A0A223M9I4"/>
<feature type="transmembrane region" description="Helical" evidence="10">
    <location>
        <begin position="717"/>
        <end position="739"/>
    </location>
</feature>
<dbReference type="GO" id="GO:0016887">
    <property type="term" value="F:ATP hydrolysis activity"/>
    <property type="evidence" value="ECO:0007669"/>
    <property type="project" value="InterPro"/>
</dbReference>
<dbReference type="PROSITE" id="PS50893">
    <property type="entry name" value="ABC_TRANSPORTER_2"/>
    <property type="match status" value="1"/>
</dbReference>
<evidence type="ECO:0000256" key="8">
    <source>
        <dbReference type="ARBA" id="ARBA00023136"/>
    </source>
</evidence>
<keyword evidence="5" id="KW-0547">Nucleotide-binding</keyword>
<keyword evidence="7 10" id="KW-1133">Transmembrane helix</keyword>
<organism evidence="12 13">
    <name type="scientific">Mesomycoplasma hyopneumoniae</name>
    <name type="common">Mycoplasma hyopneumoniae</name>
    <dbReference type="NCBI Taxonomy" id="2099"/>
    <lineage>
        <taxon>Bacteria</taxon>
        <taxon>Bacillati</taxon>
        <taxon>Mycoplasmatota</taxon>
        <taxon>Mycoplasmoidales</taxon>
        <taxon>Metamycoplasmataceae</taxon>
        <taxon>Mesomycoplasma</taxon>
    </lineage>
</organism>
<dbReference type="SMART" id="SM00382">
    <property type="entry name" value="AAA"/>
    <property type="match status" value="1"/>
</dbReference>
<reference evidence="12 13" key="1">
    <citation type="submission" date="2017-08" db="EMBL/GenBank/DDBJ databases">
        <title>The complete genome sequence of a Mycoplasma hyopneumoniae isolate in Korea.</title>
        <authorList>
            <person name="Han J."/>
            <person name="Lee N."/>
        </authorList>
    </citation>
    <scope>NUCLEOTIDE SEQUENCE [LARGE SCALE GENOMIC DNA]</scope>
    <source>
        <strain evidence="12 13">KM014</strain>
    </source>
</reference>
<dbReference type="Pfam" id="PF02687">
    <property type="entry name" value="FtsX"/>
    <property type="match status" value="1"/>
</dbReference>
<keyword evidence="8 10" id="KW-0472">Membrane</keyword>
<dbReference type="PANTHER" id="PTHR42734:SF17">
    <property type="entry name" value="METAL TRANSPORT SYSTEM ATP-BINDING PROTEIN TM_0124-RELATED"/>
    <property type="match status" value="1"/>
</dbReference>
<evidence type="ECO:0000256" key="5">
    <source>
        <dbReference type="ARBA" id="ARBA00022741"/>
    </source>
</evidence>
<gene>
    <name evidence="12" type="primary">yxdL</name>
    <name evidence="12" type="ORF">CIB43_00195</name>
</gene>
<keyword evidence="4 10" id="KW-0812">Transmembrane</keyword>
<evidence type="ECO:0000313" key="13">
    <source>
        <dbReference type="Proteomes" id="UP000215452"/>
    </source>
</evidence>
<feature type="transmembrane region" description="Helical" evidence="10">
    <location>
        <begin position="625"/>
        <end position="647"/>
    </location>
</feature>
<comment type="subcellular location">
    <subcellularLocation>
        <location evidence="1">Cell inner membrane</location>
        <topology evidence="1">Multi-pass membrane protein</topology>
    </subcellularLocation>
</comment>
<dbReference type="InterPro" id="IPR003593">
    <property type="entry name" value="AAA+_ATPase"/>
</dbReference>
<dbReference type="GO" id="GO:0005886">
    <property type="term" value="C:plasma membrane"/>
    <property type="evidence" value="ECO:0007669"/>
    <property type="project" value="UniProtKB-SubCell"/>
</dbReference>
<keyword evidence="6 12" id="KW-0067">ATP-binding</keyword>
<evidence type="ECO:0000259" key="11">
    <source>
        <dbReference type="PROSITE" id="PS50893"/>
    </source>
</evidence>
<evidence type="ECO:0000256" key="10">
    <source>
        <dbReference type="SAM" id="Phobius"/>
    </source>
</evidence>
<name>A0A223M9I4_MESHO</name>
<keyword evidence="2" id="KW-0813">Transport</keyword>
<protein>
    <submittedName>
        <fullName evidence="12">ABC transporter ATP-binding protein YxdL</fullName>
    </submittedName>
</protein>
<evidence type="ECO:0000313" key="12">
    <source>
        <dbReference type="EMBL" id="ASU14106.1"/>
    </source>
</evidence>
<sequence>MIKIINLSKKITSKLIFENLNIEIPSNKITFVVGESGVGKSTLINLIAGFTAKDEGEIRFFKEGKEEKNPLIDVVFQDFNLIENLSVKNNILIGNNIIKREFDQVLLEKSANFLNIENKKLNQQVKDLSGGEKQRVAILRAFSRNSDFILLDEPTGNLDEENAVAVFESLKKLSKNKTILIASRNLKLAKKYAKQIIHIKNNSVEIENFEKNEENISKKFTFVSKIEQKPINFLKNLRTSFLLSLSNFKSKIITTIFLFFAFFAAIFMMVLSLCLFLKVQTGNVDKILEYQLDSILIRKKTGGNFLPSELEKIQKTDKNVVKIIPFYKQPYMFFSYENDENYKVNYDIDFVDESEFFSKRLKNKIGEFQGRWIRNENEMVISAEYANHLKIKNPIGKKIKFSNNFNKGELLIVGLNNSLNNQKRNLSFLHYNLIKSQLKKNKQIYDENNQIFPFLEIEDLEDISIGNKNYYEDQPEISKFKLLEGSLPKNSSQITISSTLRDFLNSKKFPIIGNVISSVSKDNGEKFFFKIVGVFNHNNQKNEINQNNFNQNNLNDTKNVANAGVIFHHSIIEKSKTFRPLFLKVFFNYKNLDKNIANFLNYYPKYEEIEKNNDKFIGEIIARHIIIYVITIILLIILLIGIIFYSINLTSSGKRIIGVLKVLGAKTWQIISYNLITYFFITVLFLVLGIIVTTTIIPKIYQLITEQDVFFPSISQIIFYFLPIWLLIFSIFFITLVVFTQLQHKKSIEILLKNEHVRKN</sequence>
<dbReference type="SUPFAM" id="SSF52540">
    <property type="entry name" value="P-loop containing nucleoside triphosphate hydrolases"/>
    <property type="match status" value="1"/>
</dbReference>
<dbReference type="InterPro" id="IPR017871">
    <property type="entry name" value="ABC_transporter-like_CS"/>
</dbReference>
<evidence type="ECO:0000256" key="4">
    <source>
        <dbReference type="ARBA" id="ARBA00022692"/>
    </source>
</evidence>
<evidence type="ECO:0000256" key="6">
    <source>
        <dbReference type="ARBA" id="ARBA00022840"/>
    </source>
</evidence>
<dbReference type="PROSITE" id="PS00211">
    <property type="entry name" value="ABC_TRANSPORTER_1"/>
    <property type="match status" value="1"/>
</dbReference>
<comment type="similarity">
    <text evidence="9">Belongs to the ABC transporter superfamily. Macrolide exporter (TC 3.A.1.122) family.</text>
</comment>
<evidence type="ECO:0000256" key="9">
    <source>
        <dbReference type="ARBA" id="ARBA00038388"/>
    </source>
</evidence>
<feature type="transmembrane region" description="Helical" evidence="10">
    <location>
        <begin position="256"/>
        <end position="279"/>
    </location>
</feature>
<dbReference type="InterPro" id="IPR027417">
    <property type="entry name" value="P-loop_NTPase"/>
</dbReference>
<evidence type="ECO:0000256" key="7">
    <source>
        <dbReference type="ARBA" id="ARBA00022989"/>
    </source>
</evidence>
<dbReference type="PANTHER" id="PTHR42734">
    <property type="entry name" value="METAL TRANSPORT SYSTEM ATP-BINDING PROTEIN TM_0124-RELATED"/>
    <property type="match status" value="1"/>
</dbReference>
<evidence type="ECO:0000256" key="3">
    <source>
        <dbReference type="ARBA" id="ARBA00022475"/>
    </source>
</evidence>
<dbReference type="GO" id="GO:0005524">
    <property type="term" value="F:ATP binding"/>
    <property type="evidence" value="ECO:0007669"/>
    <property type="project" value="UniProtKB-KW"/>
</dbReference>
<dbReference type="EMBL" id="CP022714">
    <property type="protein sequence ID" value="ASU14106.1"/>
    <property type="molecule type" value="Genomic_DNA"/>
</dbReference>